<dbReference type="Gene3D" id="3.10.290.10">
    <property type="entry name" value="RNA-binding S4 domain"/>
    <property type="match status" value="1"/>
</dbReference>
<sequence length="270" mass="29910">MAKIRLDILVQKHQSISREKAQALILAGLVEIDGKLIDKPGTKIDETSDIKLKDKGLKYVSRGGLKLEKAINDFNIDFTNKIVLDVGASTGGYTDCALQNGAAKVIAVDVGYGQLDWKLRQNPKVVNLERTNIRYLTIKDIREKVDIATMDVSFISTIKVYPVLKELLLENGEIVSLIKPQFEAGKDKVGKNGVVRNSNVHIEVLENCIKAAEDEGLYCNGVSYSPITGPKGNIEYFIYLKKSSVFHQDIKNAIKEAVDKAHETVEGKHN</sequence>
<dbReference type="InterPro" id="IPR004538">
    <property type="entry name" value="Hemolysin_A/TlyA"/>
</dbReference>
<accession>A0A6I6DCX0</accession>
<evidence type="ECO:0000256" key="1">
    <source>
        <dbReference type="ARBA" id="ARBA00022884"/>
    </source>
</evidence>
<evidence type="ECO:0000259" key="4">
    <source>
        <dbReference type="SMART" id="SM00363"/>
    </source>
</evidence>
<dbReference type="NCBIfam" id="TIGR00478">
    <property type="entry name" value="tly"/>
    <property type="match status" value="1"/>
</dbReference>
<dbReference type="InterPro" id="IPR029063">
    <property type="entry name" value="SAM-dependent_MTases_sf"/>
</dbReference>
<dbReference type="InterPro" id="IPR002942">
    <property type="entry name" value="S4_RNA-bd"/>
</dbReference>
<feature type="domain" description="RNA-binding S4" evidence="4">
    <location>
        <begin position="4"/>
        <end position="68"/>
    </location>
</feature>
<name>A0A6I6DCX0_9FIRM</name>
<dbReference type="OrthoDB" id="9784736at2"/>
<dbReference type="CDD" id="cd00165">
    <property type="entry name" value="S4"/>
    <property type="match status" value="1"/>
</dbReference>
<dbReference type="PANTHER" id="PTHR32319">
    <property type="entry name" value="BACTERIAL HEMOLYSIN-LIKE PROTEIN"/>
    <property type="match status" value="1"/>
</dbReference>
<evidence type="ECO:0000313" key="5">
    <source>
        <dbReference type="EMBL" id="QGT98970.1"/>
    </source>
</evidence>
<dbReference type="GO" id="GO:0003723">
    <property type="term" value="F:RNA binding"/>
    <property type="evidence" value="ECO:0007669"/>
    <property type="project" value="UniProtKB-KW"/>
</dbReference>
<dbReference type="Pfam" id="PF01728">
    <property type="entry name" value="FtsJ"/>
    <property type="match status" value="1"/>
</dbReference>
<reference evidence="6" key="1">
    <citation type="journal article" date="2019" name="Microbiology">
        <title>Complete Genome Sequence of an Uncultured Bacterium of the Candidate Phylum Bipolaricaulota.</title>
        <authorList>
            <person name="Kadnikov V.V."/>
            <person name="Mardanov A.V."/>
            <person name="Beletsky A.V."/>
            <person name="Frank Y.A."/>
            <person name="Karnachuk O.V."/>
            <person name="Ravin N.V."/>
        </authorList>
    </citation>
    <scope>NUCLEOTIDE SEQUENCE [LARGE SCALE GENOMIC DNA]</scope>
</reference>
<dbReference type="InterPro" id="IPR002877">
    <property type="entry name" value="RNA_MeTrfase_FtsJ_dom"/>
</dbReference>
<gene>
    <name evidence="5" type="ORF">SYNTR_0377</name>
</gene>
<dbReference type="Proteomes" id="UP000426444">
    <property type="component" value="Chromosome"/>
</dbReference>
<proteinExistence type="inferred from homology"/>
<dbReference type="InterPro" id="IPR036986">
    <property type="entry name" value="S4_RNA-bd_sf"/>
</dbReference>
<dbReference type="AlphaFoldDB" id="A0A6I6DCX0"/>
<dbReference type="GO" id="GO:0032259">
    <property type="term" value="P:methylation"/>
    <property type="evidence" value="ECO:0007669"/>
    <property type="project" value="UniProtKB-KW"/>
</dbReference>
<dbReference type="PIRSF" id="PIRSF005578">
    <property type="entry name" value="TlyA"/>
    <property type="match status" value="1"/>
</dbReference>
<keyword evidence="5" id="KW-0808">Transferase</keyword>
<dbReference type="Gene3D" id="3.40.50.150">
    <property type="entry name" value="Vaccinia Virus protein VP39"/>
    <property type="match status" value="1"/>
</dbReference>
<dbReference type="InterPro" id="IPR047048">
    <property type="entry name" value="TlyA"/>
</dbReference>
<dbReference type="SUPFAM" id="SSF53335">
    <property type="entry name" value="S-adenosyl-L-methionine-dependent methyltransferases"/>
    <property type="match status" value="1"/>
</dbReference>
<dbReference type="SMART" id="SM00363">
    <property type="entry name" value="S4"/>
    <property type="match status" value="1"/>
</dbReference>
<evidence type="ECO:0000313" key="6">
    <source>
        <dbReference type="Proteomes" id="UP000426444"/>
    </source>
</evidence>
<dbReference type="PANTHER" id="PTHR32319:SF0">
    <property type="entry name" value="BACTERIAL HEMOLYSIN-LIKE PROTEIN"/>
    <property type="match status" value="1"/>
</dbReference>
<keyword evidence="1 3" id="KW-0694">RNA-binding</keyword>
<dbReference type="SUPFAM" id="SSF55174">
    <property type="entry name" value="Alpha-L RNA-binding motif"/>
    <property type="match status" value="1"/>
</dbReference>
<keyword evidence="5" id="KW-0489">Methyltransferase</keyword>
<organism evidence="5 6">
    <name type="scientific">Candidatus Syntrophocurvum alkaliphilum</name>
    <dbReference type="NCBI Taxonomy" id="2293317"/>
    <lineage>
        <taxon>Bacteria</taxon>
        <taxon>Bacillati</taxon>
        <taxon>Bacillota</taxon>
        <taxon>Clostridia</taxon>
        <taxon>Eubacteriales</taxon>
        <taxon>Syntrophomonadaceae</taxon>
        <taxon>Candidatus Syntrophocurvum</taxon>
    </lineage>
</organism>
<dbReference type="PROSITE" id="PS50889">
    <property type="entry name" value="S4"/>
    <property type="match status" value="1"/>
</dbReference>
<evidence type="ECO:0000256" key="2">
    <source>
        <dbReference type="ARBA" id="ARBA00029460"/>
    </source>
</evidence>
<dbReference type="RefSeq" id="WP_156202913.1">
    <property type="nucleotide sequence ID" value="NZ_CP046457.1"/>
</dbReference>
<dbReference type="EMBL" id="CP046457">
    <property type="protein sequence ID" value="QGT98970.1"/>
    <property type="molecule type" value="Genomic_DNA"/>
</dbReference>
<protein>
    <submittedName>
        <fullName evidence="5">RNA binding methyltransferase FtsJ like</fullName>
    </submittedName>
</protein>
<dbReference type="KEGG" id="salq:SYNTR_0377"/>
<dbReference type="GO" id="GO:0008168">
    <property type="term" value="F:methyltransferase activity"/>
    <property type="evidence" value="ECO:0007669"/>
    <property type="project" value="UniProtKB-KW"/>
</dbReference>
<evidence type="ECO:0000256" key="3">
    <source>
        <dbReference type="PROSITE-ProRule" id="PRU00182"/>
    </source>
</evidence>
<comment type="similarity">
    <text evidence="2">Belongs to the TlyA family.</text>
</comment>
<keyword evidence="6" id="KW-1185">Reference proteome</keyword>
<dbReference type="Pfam" id="PF01479">
    <property type="entry name" value="S4"/>
    <property type="match status" value="1"/>
</dbReference>